<evidence type="ECO:0000313" key="2">
    <source>
        <dbReference type="Proteomes" id="UP000299102"/>
    </source>
</evidence>
<evidence type="ECO:0000313" key="1">
    <source>
        <dbReference type="EMBL" id="GBP12194.1"/>
    </source>
</evidence>
<sequence length="126" mass="13933">MVGYIVFDLMAKNCASQQKDPQTHRRRDRDIAAIAAIPENVIVIQGRIQPSSVGCHTVKCSGALIRPWLPNGRPAGRPRSHAARRRPHGLPALIVCYCRFLSARHAALPRASAAAEDVLKFKKNIY</sequence>
<dbReference type="Proteomes" id="UP000299102">
    <property type="component" value="Unassembled WGS sequence"/>
</dbReference>
<accession>A0A4C1TDI3</accession>
<protein>
    <submittedName>
        <fullName evidence="1">Uncharacterized protein</fullName>
    </submittedName>
</protein>
<dbReference type="EMBL" id="BGZK01000050">
    <property type="protein sequence ID" value="GBP12194.1"/>
    <property type="molecule type" value="Genomic_DNA"/>
</dbReference>
<comment type="caution">
    <text evidence="1">The sequence shown here is derived from an EMBL/GenBank/DDBJ whole genome shotgun (WGS) entry which is preliminary data.</text>
</comment>
<dbReference type="AlphaFoldDB" id="A0A4C1TDI3"/>
<organism evidence="1 2">
    <name type="scientific">Eumeta variegata</name>
    <name type="common">Bagworm moth</name>
    <name type="synonym">Eumeta japonica</name>
    <dbReference type="NCBI Taxonomy" id="151549"/>
    <lineage>
        <taxon>Eukaryota</taxon>
        <taxon>Metazoa</taxon>
        <taxon>Ecdysozoa</taxon>
        <taxon>Arthropoda</taxon>
        <taxon>Hexapoda</taxon>
        <taxon>Insecta</taxon>
        <taxon>Pterygota</taxon>
        <taxon>Neoptera</taxon>
        <taxon>Endopterygota</taxon>
        <taxon>Lepidoptera</taxon>
        <taxon>Glossata</taxon>
        <taxon>Ditrysia</taxon>
        <taxon>Tineoidea</taxon>
        <taxon>Psychidae</taxon>
        <taxon>Oiketicinae</taxon>
        <taxon>Eumeta</taxon>
    </lineage>
</organism>
<gene>
    <name evidence="1" type="ORF">EVAR_6374_1</name>
</gene>
<reference evidence="1 2" key="1">
    <citation type="journal article" date="2019" name="Commun. Biol.">
        <title>The bagworm genome reveals a unique fibroin gene that provides high tensile strength.</title>
        <authorList>
            <person name="Kono N."/>
            <person name="Nakamura H."/>
            <person name="Ohtoshi R."/>
            <person name="Tomita M."/>
            <person name="Numata K."/>
            <person name="Arakawa K."/>
        </authorList>
    </citation>
    <scope>NUCLEOTIDE SEQUENCE [LARGE SCALE GENOMIC DNA]</scope>
</reference>
<name>A0A4C1TDI3_EUMVA</name>
<keyword evidence="2" id="KW-1185">Reference proteome</keyword>
<proteinExistence type="predicted"/>